<reference evidence="9 10" key="1">
    <citation type="submission" date="2019-06" db="EMBL/GenBank/DDBJ databases">
        <title>YIM 131921 draft genome.</title>
        <authorList>
            <person name="Jiang L."/>
        </authorList>
    </citation>
    <scope>NUCLEOTIDE SEQUENCE [LARGE SCALE GENOMIC DNA]</scope>
    <source>
        <strain evidence="9 10">YIM 131921</strain>
    </source>
</reference>
<keyword evidence="8" id="KW-1003">Cell membrane</keyword>
<evidence type="ECO:0000256" key="7">
    <source>
        <dbReference type="ARBA" id="ARBA00023310"/>
    </source>
</evidence>
<accession>A0A5C4MVQ8</accession>
<dbReference type="RefSeq" id="WP_139076470.1">
    <property type="nucleotide sequence ID" value="NZ_VDFU01000008.1"/>
</dbReference>
<dbReference type="PRINTS" id="PR00125">
    <property type="entry name" value="ATPASEDELTA"/>
</dbReference>
<dbReference type="SUPFAM" id="SSF47928">
    <property type="entry name" value="N-terminal domain of the delta subunit of the F1F0-ATP synthase"/>
    <property type="match status" value="1"/>
</dbReference>
<evidence type="ECO:0000313" key="10">
    <source>
        <dbReference type="Proteomes" id="UP000305887"/>
    </source>
</evidence>
<comment type="similarity">
    <text evidence="8">Belongs to the ATPase delta chain family.</text>
</comment>
<evidence type="ECO:0000256" key="5">
    <source>
        <dbReference type="ARBA" id="ARBA00023136"/>
    </source>
</evidence>
<dbReference type="Proteomes" id="UP000305887">
    <property type="component" value="Unassembled WGS sequence"/>
</dbReference>
<evidence type="ECO:0000256" key="1">
    <source>
        <dbReference type="ARBA" id="ARBA00004370"/>
    </source>
</evidence>
<gene>
    <name evidence="8" type="primary">atpH</name>
    <name evidence="9" type="ORF">FHG66_09305</name>
</gene>
<evidence type="ECO:0000256" key="2">
    <source>
        <dbReference type="ARBA" id="ARBA00022448"/>
    </source>
</evidence>
<dbReference type="InterPro" id="IPR020781">
    <property type="entry name" value="ATPase_OSCP/d_CS"/>
</dbReference>
<organism evidence="9 10">
    <name type="scientific">Rubellimicrobium rubrum</name>
    <dbReference type="NCBI Taxonomy" id="2585369"/>
    <lineage>
        <taxon>Bacteria</taxon>
        <taxon>Pseudomonadati</taxon>
        <taxon>Pseudomonadota</taxon>
        <taxon>Alphaproteobacteria</taxon>
        <taxon>Rhodobacterales</taxon>
        <taxon>Roseobacteraceae</taxon>
        <taxon>Rubellimicrobium</taxon>
    </lineage>
</organism>
<dbReference type="EMBL" id="VDFU01000008">
    <property type="protein sequence ID" value="TNC50146.1"/>
    <property type="molecule type" value="Genomic_DNA"/>
</dbReference>
<comment type="function">
    <text evidence="8">This protein is part of the stalk that links CF(0) to CF(1). It either transmits conformational changes from CF(0) to CF(1) or is implicated in proton conduction.</text>
</comment>
<proteinExistence type="inferred from homology"/>
<comment type="function">
    <text evidence="8">F(1)F(0) ATP synthase produces ATP from ADP in the presence of a proton or sodium gradient. F-type ATPases consist of two structural domains, F(1) containing the extramembraneous catalytic core and F(0) containing the membrane proton channel, linked together by a central stalk and a peripheral stalk. During catalysis, ATP synthesis in the catalytic domain of F(1) is coupled via a rotary mechanism of the central stalk subunits to proton translocation.</text>
</comment>
<dbReference type="GO" id="GO:0046933">
    <property type="term" value="F:proton-transporting ATP synthase activity, rotational mechanism"/>
    <property type="evidence" value="ECO:0007669"/>
    <property type="project" value="UniProtKB-UniRule"/>
</dbReference>
<dbReference type="AlphaFoldDB" id="A0A5C4MVQ8"/>
<dbReference type="InterPro" id="IPR026015">
    <property type="entry name" value="ATP_synth_OSCP/delta_N_sf"/>
</dbReference>
<keyword evidence="7 8" id="KW-0066">ATP synthesis</keyword>
<keyword evidence="6 8" id="KW-0139">CF(1)</keyword>
<keyword evidence="4 8" id="KW-0406">Ion transport</keyword>
<sequence>MSEPASISTGIASRYAQAVFDLAREEGMLDGVEADINALEAALSDSADLRSLISSPIYSREEQGAAMDAVAGRMALTPVMRNVLGLMAQKRRLFVLPQLVAVLRERLSQARGEVTAEVISAQPLTPEQERNLGEMLAAREGKRIRLRTQVDESLIGGLVVRVGSRMIDTSIRAKLGRLQNMMKEVG</sequence>
<dbReference type="NCBIfam" id="NF004406">
    <property type="entry name" value="PRK05758.3-2"/>
    <property type="match status" value="1"/>
</dbReference>
<name>A0A5C4MVQ8_9RHOB</name>
<protein>
    <recommendedName>
        <fullName evidence="8">ATP synthase subunit delta</fullName>
    </recommendedName>
    <alternativeName>
        <fullName evidence="8">ATP synthase F(1) sector subunit delta</fullName>
    </alternativeName>
    <alternativeName>
        <fullName evidence="8">F-type ATPase subunit delta</fullName>
        <shortName evidence="8">F-ATPase subunit delta</shortName>
    </alternativeName>
</protein>
<dbReference type="GO" id="GO:0045259">
    <property type="term" value="C:proton-transporting ATP synthase complex"/>
    <property type="evidence" value="ECO:0007669"/>
    <property type="project" value="UniProtKB-KW"/>
</dbReference>
<evidence type="ECO:0000256" key="3">
    <source>
        <dbReference type="ARBA" id="ARBA00022781"/>
    </source>
</evidence>
<dbReference type="OrthoDB" id="9796185at2"/>
<keyword evidence="3 8" id="KW-0375">Hydrogen ion transport</keyword>
<dbReference type="Gene3D" id="1.10.520.20">
    <property type="entry name" value="N-terminal domain of the delta subunit of the F1F0-ATP synthase"/>
    <property type="match status" value="1"/>
</dbReference>
<evidence type="ECO:0000256" key="8">
    <source>
        <dbReference type="HAMAP-Rule" id="MF_01416"/>
    </source>
</evidence>
<evidence type="ECO:0000256" key="4">
    <source>
        <dbReference type="ARBA" id="ARBA00023065"/>
    </source>
</evidence>
<dbReference type="NCBIfam" id="NF004402">
    <property type="entry name" value="PRK05758.2-2"/>
    <property type="match status" value="1"/>
</dbReference>
<dbReference type="InterPro" id="IPR000711">
    <property type="entry name" value="ATPase_OSCP/dsu"/>
</dbReference>
<comment type="subcellular location">
    <subcellularLocation>
        <location evidence="8">Cell membrane</location>
        <topology evidence="8">Peripheral membrane protein</topology>
    </subcellularLocation>
    <subcellularLocation>
        <location evidence="1">Membrane</location>
    </subcellularLocation>
</comment>
<dbReference type="HAMAP" id="MF_01416">
    <property type="entry name" value="ATP_synth_delta_bact"/>
    <property type="match status" value="1"/>
</dbReference>
<evidence type="ECO:0000313" key="9">
    <source>
        <dbReference type="EMBL" id="TNC50146.1"/>
    </source>
</evidence>
<keyword evidence="10" id="KW-1185">Reference proteome</keyword>
<dbReference type="PROSITE" id="PS00389">
    <property type="entry name" value="ATPASE_DELTA"/>
    <property type="match status" value="1"/>
</dbReference>
<dbReference type="GO" id="GO:0005886">
    <property type="term" value="C:plasma membrane"/>
    <property type="evidence" value="ECO:0007669"/>
    <property type="project" value="UniProtKB-SubCell"/>
</dbReference>
<evidence type="ECO:0000256" key="6">
    <source>
        <dbReference type="ARBA" id="ARBA00023196"/>
    </source>
</evidence>
<dbReference type="PANTHER" id="PTHR11910">
    <property type="entry name" value="ATP SYNTHASE DELTA CHAIN"/>
    <property type="match status" value="1"/>
</dbReference>
<keyword evidence="5 8" id="KW-0472">Membrane</keyword>
<comment type="caution">
    <text evidence="9">The sequence shown here is derived from an EMBL/GenBank/DDBJ whole genome shotgun (WGS) entry which is preliminary data.</text>
</comment>
<dbReference type="NCBIfam" id="TIGR01145">
    <property type="entry name" value="ATP_synt_delta"/>
    <property type="match status" value="1"/>
</dbReference>
<dbReference type="Pfam" id="PF00213">
    <property type="entry name" value="OSCP"/>
    <property type="match status" value="1"/>
</dbReference>
<keyword evidence="2 8" id="KW-0813">Transport</keyword>